<dbReference type="SUPFAM" id="SSF142764">
    <property type="entry name" value="YgbK-like"/>
    <property type="match status" value="1"/>
</dbReference>
<name>A0ABT3YMD1_9HYPH</name>
<keyword evidence="3" id="KW-0418">Kinase</keyword>
<dbReference type="GO" id="GO:0016301">
    <property type="term" value="F:kinase activity"/>
    <property type="evidence" value="ECO:0007669"/>
    <property type="project" value="UniProtKB-KW"/>
</dbReference>
<dbReference type="EMBL" id="JAOVZQ010000001">
    <property type="protein sequence ID" value="MCY0096870.1"/>
    <property type="molecule type" value="Genomic_DNA"/>
</dbReference>
<dbReference type="Proteomes" id="UP001081283">
    <property type="component" value="Unassembled WGS sequence"/>
</dbReference>
<dbReference type="Pfam" id="PF07005">
    <property type="entry name" value="SBD_N"/>
    <property type="match status" value="1"/>
</dbReference>
<feature type="domain" description="Four-carbon acid sugar kinase N-terminal" evidence="2">
    <location>
        <begin position="6"/>
        <end position="243"/>
    </location>
</feature>
<protein>
    <submittedName>
        <fullName evidence="3">Four-carbon acid sugar kinase family protein</fullName>
    </submittedName>
</protein>
<evidence type="ECO:0000259" key="2">
    <source>
        <dbReference type="Pfam" id="PF07005"/>
    </source>
</evidence>
<dbReference type="Gene3D" id="3.40.50.10840">
    <property type="entry name" value="Putative sugar-binding, N-terminal domain"/>
    <property type="match status" value="1"/>
</dbReference>
<dbReference type="RefSeq" id="WP_267614699.1">
    <property type="nucleotide sequence ID" value="NZ_JAOVZQ010000001.1"/>
</dbReference>
<organism evidence="3 4">
    <name type="scientific">Hoeflea ulvae</name>
    <dbReference type="NCBI Taxonomy" id="2983764"/>
    <lineage>
        <taxon>Bacteria</taxon>
        <taxon>Pseudomonadati</taxon>
        <taxon>Pseudomonadota</taxon>
        <taxon>Alphaproteobacteria</taxon>
        <taxon>Hyphomicrobiales</taxon>
        <taxon>Rhizobiaceae</taxon>
        <taxon>Hoeflea</taxon>
    </lineage>
</organism>
<comment type="caution">
    <text evidence="3">The sequence shown here is derived from an EMBL/GenBank/DDBJ whole genome shotgun (WGS) entry which is preliminary data.</text>
</comment>
<evidence type="ECO:0000256" key="1">
    <source>
        <dbReference type="SAM" id="MobiDB-lite"/>
    </source>
</evidence>
<evidence type="ECO:0000313" key="3">
    <source>
        <dbReference type="EMBL" id="MCY0096870.1"/>
    </source>
</evidence>
<accession>A0ABT3YMD1</accession>
<evidence type="ECO:0000313" key="4">
    <source>
        <dbReference type="Proteomes" id="UP001081283"/>
    </source>
</evidence>
<dbReference type="InterPro" id="IPR010737">
    <property type="entry name" value="4-carb_acid_sugar_kinase_N"/>
</dbReference>
<gene>
    <name evidence="3" type="ORF">OEG82_23085</name>
</gene>
<reference evidence="3" key="1">
    <citation type="submission" date="2022-10" db="EMBL/GenBank/DDBJ databases">
        <title>Hoeflea sp. J2-29, isolated from marine algae.</title>
        <authorList>
            <person name="Kristyanto S."/>
            <person name="Kim J.M."/>
            <person name="Jeon C.O."/>
        </authorList>
    </citation>
    <scope>NUCLEOTIDE SEQUENCE</scope>
    <source>
        <strain evidence="3">J2-29</strain>
    </source>
</reference>
<sequence length="280" mass="29343">MRPLSVFIGDDFTGASDTLATWARAGVPARLFLDAAEAAAADKNLEVIGIATELRGLSAERIRARASDVAEWVRSLEPRFVHYKVCSTFDSGPETGSIGAAVRAFEQVLDPGLTLVLGGQPSLGRYCLFGTLFARAADGEVYRIDRHPVMRRHPVTPMTEADLAVHLAAQGLDTLQSIPFTELSGQSGPLADLLKPGRGRGPARFLLDAASAEDICLVGAALGAIAGERPVLLVGASSVAEALLACRKSGSMPMKPASIPPANNPPARGAVLSLPEAARR</sequence>
<feature type="region of interest" description="Disordered" evidence="1">
    <location>
        <begin position="254"/>
        <end position="280"/>
    </location>
</feature>
<proteinExistence type="predicted"/>
<keyword evidence="4" id="KW-1185">Reference proteome</keyword>
<keyword evidence="3" id="KW-0808">Transferase</keyword>
<dbReference type="InterPro" id="IPR037051">
    <property type="entry name" value="4-carb_acid_sugar_kinase_N_sf"/>
</dbReference>